<evidence type="ECO:0000313" key="13">
    <source>
        <dbReference type="EMBL" id="KAK9844528.1"/>
    </source>
</evidence>
<keyword evidence="3" id="KW-0808">Transferase</keyword>
<dbReference type="PANTHER" id="PTHR12753">
    <property type="entry name" value="AD-003 - RELATED"/>
    <property type="match status" value="1"/>
</dbReference>
<comment type="catalytic activity">
    <reaction evidence="9">
        <text>N-terminal L-prolyl-L-prolyl-L-lysyl-[protein] + 2 S-adenosyl-L-methionine = N-terminal N,N-dimethyl-L-prolyl-L-prolyl-L-lysyl-[protein] + 2 S-adenosyl-L-homocysteine + 2 H(+)</text>
        <dbReference type="Rhea" id="RHEA:54736"/>
        <dbReference type="Rhea" id="RHEA-COMP:13787"/>
        <dbReference type="Rhea" id="RHEA-COMP:13974"/>
        <dbReference type="ChEBI" id="CHEBI:15378"/>
        <dbReference type="ChEBI" id="CHEBI:57856"/>
        <dbReference type="ChEBI" id="CHEBI:59789"/>
        <dbReference type="ChEBI" id="CHEBI:138059"/>
        <dbReference type="ChEBI" id="CHEBI:138318"/>
        <dbReference type="EC" id="2.1.1.244"/>
    </reaction>
</comment>
<dbReference type="SUPFAM" id="SSF53335">
    <property type="entry name" value="S-adenosyl-L-methionine-dependent methyltransferases"/>
    <property type="match status" value="1"/>
</dbReference>
<dbReference type="GO" id="GO:0005737">
    <property type="term" value="C:cytoplasm"/>
    <property type="evidence" value="ECO:0007669"/>
    <property type="project" value="TreeGrafter"/>
</dbReference>
<dbReference type="Proteomes" id="UP001438707">
    <property type="component" value="Unassembled WGS sequence"/>
</dbReference>
<feature type="binding site" evidence="12">
    <location>
        <position position="93"/>
    </location>
    <ligand>
        <name>S-adenosyl-L-methionine</name>
        <dbReference type="ChEBI" id="CHEBI:59789"/>
    </ligand>
</feature>
<evidence type="ECO:0000256" key="6">
    <source>
        <dbReference type="ARBA" id="ARBA00039449"/>
    </source>
</evidence>
<comment type="catalytic activity">
    <reaction evidence="8">
        <text>N-terminal L-seryl-L-prolyl-L-lysyl-[protein] + 3 S-adenosyl-L-methionine = N-terminal N,N,N-trimethyl-L-seryl-L-prolyl-L-lysyl-[protein] + 3 S-adenosyl-L-homocysteine + 3 H(+)</text>
        <dbReference type="Rhea" id="RHEA:54724"/>
        <dbReference type="Rhea" id="RHEA-COMP:13789"/>
        <dbReference type="Rhea" id="RHEA-COMP:13973"/>
        <dbReference type="ChEBI" id="CHEBI:15378"/>
        <dbReference type="ChEBI" id="CHEBI:57856"/>
        <dbReference type="ChEBI" id="CHEBI:59789"/>
        <dbReference type="ChEBI" id="CHEBI:138061"/>
        <dbReference type="ChEBI" id="CHEBI:138317"/>
        <dbReference type="EC" id="2.1.1.244"/>
    </reaction>
</comment>
<evidence type="ECO:0000256" key="2">
    <source>
        <dbReference type="ARBA" id="ARBA00022603"/>
    </source>
</evidence>
<evidence type="ECO:0000256" key="12">
    <source>
        <dbReference type="PIRSR" id="PIRSR016958-1"/>
    </source>
</evidence>
<evidence type="ECO:0000256" key="10">
    <source>
        <dbReference type="ARBA" id="ARBA00048167"/>
    </source>
</evidence>
<dbReference type="InterPro" id="IPR029063">
    <property type="entry name" value="SAM-dependent_MTases_sf"/>
</dbReference>
<protein>
    <recommendedName>
        <fullName evidence="6">Alpha N-terminal protein methyltransferase 1</fullName>
        <ecNumber evidence="5">2.1.1.244</ecNumber>
    </recommendedName>
    <alternativeName>
        <fullName evidence="7">X-Pro-Lys N-terminal protein methyltransferase 1</fullName>
    </alternativeName>
</protein>
<comment type="caution">
    <text evidence="13">The sequence shown here is derived from an EMBL/GenBank/DDBJ whole genome shotgun (WGS) entry which is preliminary data.</text>
</comment>
<evidence type="ECO:0000256" key="5">
    <source>
        <dbReference type="ARBA" id="ARBA00039112"/>
    </source>
</evidence>
<name>A0AAW1SFT8_9CHLO</name>
<evidence type="ECO:0000256" key="7">
    <source>
        <dbReference type="ARBA" id="ARBA00043129"/>
    </source>
</evidence>
<organism evidence="13 14">
    <name type="scientific">Apatococcus lobatus</name>
    <dbReference type="NCBI Taxonomy" id="904363"/>
    <lineage>
        <taxon>Eukaryota</taxon>
        <taxon>Viridiplantae</taxon>
        <taxon>Chlorophyta</taxon>
        <taxon>core chlorophytes</taxon>
        <taxon>Trebouxiophyceae</taxon>
        <taxon>Chlorellales</taxon>
        <taxon>Chlorellaceae</taxon>
        <taxon>Apatococcus</taxon>
    </lineage>
</organism>
<dbReference type="Pfam" id="PF05891">
    <property type="entry name" value="Methyltransf_PK"/>
    <property type="match status" value="1"/>
</dbReference>
<evidence type="ECO:0000313" key="14">
    <source>
        <dbReference type="Proteomes" id="UP001438707"/>
    </source>
</evidence>
<dbReference type="GO" id="GO:0071885">
    <property type="term" value="F:N-terminal protein N-methyltransferase activity"/>
    <property type="evidence" value="ECO:0007669"/>
    <property type="project" value="UniProtKB-EC"/>
</dbReference>
<dbReference type="EMBL" id="JALJOS010000001">
    <property type="protein sequence ID" value="KAK9844528.1"/>
    <property type="molecule type" value="Genomic_DNA"/>
</dbReference>
<evidence type="ECO:0000256" key="4">
    <source>
        <dbReference type="ARBA" id="ARBA00022691"/>
    </source>
</evidence>
<sequence length="259" mass="29602">MQFKGVDSAGQAFDSPEELWHHLDQQPSGRRQAWYDRAVKYWDQQDASVDGVLGGYGHVSDSDISESQKFLRKAFGTRLQNNAQEPLCAIDCGAGVGRVTEHLLLHHFAEVDLVEPSGHLLEAARTRLSNPMGAKPWPIHHRAVNFWQLGLEQLEPQPSRYDVVWIQWCLLYLTDEDAISFFHKCQRALKPGGRIIVKENICQDGFVVDKDDSSLSRSNAYMLKLFEQAGMQVLYNVQQRNFPKELYKVRMYALQPRAS</sequence>
<dbReference type="CDD" id="cd02440">
    <property type="entry name" value="AdoMet_MTases"/>
    <property type="match status" value="1"/>
</dbReference>
<dbReference type="AlphaFoldDB" id="A0AAW1SFT8"/>
<comment type="similarity">
    <text evidence="1">Belongs to the methyltransferase superfamily. NTM1 family.</text>
</comment>
<evidence type="ECO:0000256" key="11">
    <source>
        <dbReference type="ARBA" id="ARBA00060050"/>
    </source>
</evidence>
<comment type="function">
    <text evidence="11">Alpha-N-methyltransferase that methylates the N-terminus of target proteins containing the N-terminal motif [Ala/Pro/Ser]-Pro-Lys when the initiator Met is cleaved. Specifically catalyzes mono-, di- or tri-methylation of exposed alpha-amino group of Ala or Ser residue in the [Ala/Ser]-Pro-Lys motif and mono- or di-methylation of Pro in the Pro-Pro-Lys motif.</text>
</comment>
<accession>A0AAW1SFT8</accession>
<keyword evidence="2" id="KW-0489">Methyltransferase</keyword>
<keyword evidence="4 12" id="KW-0949">S-adenosyl-L-methionine</keyword>
<reference evidence="13 14" key="1">
    <citation type="journal article" date="2024" name="Nat. Commun.">
        <title>Phylogenomics reveals the evolutionary origins of lichenization in chlorophyte algae.</title>
        <authorList>
            <person name="Puginier C."/>
            <person name="Libourel C."/>
            <person name="Otte J."/>
            <person name="Skaloud P."/>
            <person name="Haon M."/>
            <person name="Grisel S."/>
            <person name="Petersen M."/>
            <person name="Berrin J.G."/>
            <person name="Delaux P.M."/>
            <person name="Dal Grande F."/>
            <person name="Keller J."/>
        </authorList>
    </citation>
    <scope>NUCLEOTIDE SEQUENCE [LARGE SCALE GENOMIC DNA]</scope>
    <source>
        <strain evidence="13 14">SAG 2145</strain>
    </source>
</reference>
<gene>
    <name evidence="13" type="ORF">WJX74_003637</name>
</gene>
<evidence type="ECO:0000256" key="8">
    <source>
        <dbReference type="ARBA" id="ARBA00047306"/>
    </source>
</evidence>
<feature type="binding site" evidence="12">
    <location>
        <position position="167"/>
    </location>
    <ligand>
        <name>S-adenosyl-L-methionine</name>
        <dbReference type="ChEBI" id="CHEBI:59789"/>
    </ligand>
</feature>
<proteinExistence type="inferred from homology"/>
<evidence type="ECO:0000256" key="3">
    <source>
        <dbReference type="ARBA" id="ARBA00022679"/>
    </source>
</evidence>
<dbReference type="GO" id="GO:0032259">
    <property type="term" value="P:methylation"/>
    <property type="evidence" value="ECO:0007669"/>
    <property type="project" value="UniProtKB-KW"/>
</dbReference>
<dbReference type="PANTHER" id="PTHR12753:SF0">
    <property type="entry name" value="ALPHA N-TERMINAL PROTEIN METHYLTRANSFERASE 1"/>
    <property type="match status" value="1"/>
</dbReference>
<comment type="catalytic activity">
    <reaction evidence="10">
        <text>N-terminal L-alanyl-L-prolyl-L-lysyl-[protein] + 3 S-adenosyl-L-methionine = N-terminal N,N,N-trimethyl-L-alanyl-L-prolyl-L-lysyl-[protein] + 3 S-adenosyl-L-homocysteine + 3 H(+)</text>
        <dbReference type="Rhea" id="RHEA:54712"/>
        <dbReference type="Rhea" id="RHEA-COMP:13785"/>
        <dbReference type="Rhea" id="RHEA-COMP:13971"/>
        <dbReference type="ChEBI" id="CHEBI:15378"/>
        <dbReference type="ChEBI" id="CHEBI:57856"/>
        <dbReference type="ChEBI" id="CHEBI:59789"/>
        <dbReference type="ChEBI" id="CHEBI:138057"/>
        <dbReference type="ChEBI" id="CHEBI:138315"/>
        <dbReference type="EC" id="2.1.1.244"/>
    </reaction>
</comment>
<evidence type="ECO:0000256" key="1">
    <source>
        <dbReference type="ARBA" id="ARBA00009059"/>
    </source>
</evidence>
<keyword evidence="14" id="KW-1185">Reference proteome</keyword>
<dbReference type="InterPro" id="IPR008576">
    <property type="entry name" value="MeTrfase_NTM1"/>
</dbReference>
<feature type="binding site" evidence="12">
    <location>
        <position position="98"/>
    </location>
    <ligand>
        <name>S-adenosyl-L-methionine</name>
        <dbReference type="ChEBI" id="CHEBI:59789"/>
    </ligand>
</feature>
<evidence type="ECO:0000256" key="9">
    <source>
        <dbReference type="ARBA" id="ARBA00047885"/>
    </source>
</evidence>
<dbReference type="PIRSF" id="PIRSF016958">
    <property type="entry name" value="DUF858_MeTrfase_lik"/>
    <property type="match status" value="1"/>
</dbReference>
<dbReference type="FunFam" id="3.40.50.150:FF:000025">
    <property type="entry name" value="N-terminal Xaa-Pro-Lys N-methyltransferase 1"/>
    <property type="match status" value="1"/>
</dbReference>
<dbReference type="EC" id="2.1.1.244" evidence="5"/>
<dbReference type="Gene3D" id="3.40.50.150">
    <property type="entry name" value="Vaccinia Virus protein VP39"/>
    <property type="match status" value="1"/>
</dbReference>